<evidence type="ECO:0000256" key="2">
    <source>
        <dbReference type="ARBA" id="ARBA00022737"/>
    </source>
</evidence>
<dbReference type="Pfam" id="PF14844">
    <property type="entry name" value="PH_BEACH"/>
    <property type="match status" value="1"/>
</dbReference>
<feature type="domain" description="BEACH-type PH" evidence="6">
    <location>
        <begin position="197"/>
        <end position="292"/>
    </location>
</feature>
<dbReference type="CDD" id="cd01201">
    <property type="entry name" value="PH_BEACH"/>
    <property type="match status" value="1"/>
</dbReference>
<dbReference type="InterPro" id="IPR023362">
    <property type="entry name" value="PH-BEACH_dom"/>
</dbReference>
<dbReference type="InterPro" id="IPR050865">
    <property type="entry name" value="BEACH_Domain"/>
</dbReference>
<dbReference type="PROSITE" id="PS50197">
    <property type="entry name" value="BEACH"/>
    <property type="match status" value="1"/>
</dbReference>
<evidence type="ECO:0000313" key="7">
    <source>
        <dbReference type="EMBL" id="KYQ89935.1"/>
    </source>
</evidence>
<protein>
    <submittedName>
        <fullName evidence="7">BEACH domain-containing protein</fullName>
    </submittedName>
</protein>
<dbReference type="InterPro" id="IPR015943">
    <property type="entry name" value="WD40/YVTN_repeat-like_dom_sf"/>
</dbReference>
<evidence type="ECO:0000256" key="3">
    <source>
        <dbReference type="PROSITE-ProRule" id="PRU00221"/>
    </source>
</evidence>
<dbReference type="PROSITE" id="PS50082">
    <property type="entry name" value="WD_REPEATS_2"/>
    <property type="match status" value="2"/>
</dbReference>
<dbReference type="SUPFAM" id="SSF50978">
    <property type="entry name" value="WD40 repeat-like"/>
    <property type="match status" value="1"/>
</dbReference>
<dbReference type="SUPFAM" id="SSF50729">
    <property type="entry name" value="PH domain-like"/>
    <property type="match status" value="1"/>
</dbReference>
<dbReference type="CDD" id="cd06071">
    <property type="entry name" value="Beach"/>
    <property type="match status" value="1"/>
</dbReference>
<organism evidence="7 8">
    <name type="scientific">Tieghemostelium lacteum</name>
    <name type="common">Slime mold</name>
    <name type="synonym">Dictyostelium lacteum</name>
    <dbReference type="NCBI Taxonomy" id="361077"/>
    <lineage>
        <taxon>Eukaryota</taxon>
        <taxon>Amoebozoa</taxon>
        <taxon>Evosea</taxon>
        <taxon>Eumycetozoa</taxon>
        <taxon>Dictyostelia</taxon>
        <taxon>Dictyosteliales</taxon>
        <taxon>Raperosteliaceae</taxon>
        <taxon>Tieghemostelium</taxon>
    </lineage>
</organism>
<dbReference type="Pfam" id="PF25400">
    <property type="entry name" value="PH_FAN"/>
    <property type="match status" value="1"/>
</dbReference>
<feature type="domain" description="BEACH" evidence="5">
    <location>
        <begin position="298"/>
        <end position="599"/>
    </location>
</feature>
<dbReference type="InterPro" id="IPR057496">
    <property type="entry name" value="FAN-like_PH"/>
</dbReference>
<dbReference type="InterPro" id="IPR011993">
    <property type="entry name" value="PH-like_dom_sf"/>
</dbReference>
<dbReference type="PROSITE" id="PS50294">
    <property type="entry name" value="WD_REPEATS_REGION"/>
    <property type="match status" value="1"/>
</dbReference>
<keyword evidence="2" id="KW-0677">Repeat</keyword>
<dbReference type="STRING" id="361077.A0A151Z7M5"/>
<reference evidence="7 8" key="1">
    <citation type="submission" date="2015-12" db="EMBL/GenBank/DDBJ databases">
        <title>Dictyostelia acquired genes for synthesis and detection of signals that induce cell-type specialization by lateral gene transfer from prokaryotes.</title>
        <authorList>
            <person name="Gloeckner G."/>
            <person name="Schaap P."/>
        </authorList>
    </citation>
    <scope>NUCLEOTIDE SEQUENCE [LARGE SCALE GENOMIC DNA]</scope>
    <source>
        <strain evidence="7 8">TK</strain>
    </source>
</reference>
<evidence type="ECO:0000259" key="5">
    <source>
        <dbReference type="PROSITE" id="PS50197"/>
    </source>
</evidence>
<dbReference type="Pfam" id="PF00400">
    <property type="entry name" value="WD40"/>
    <property type="match status" value="5"/>
</dbReference>
<dbReference type="OMA" id="QVYKRRY"/>
<dbReference type="Gene3D" id="2.30.29.30">
    <property type="entry name" value="Pleckstrin-homology domain (PH domain)/Phosphotyrosine-binding domain (PTB)"/>
    <property type="match status" value="1"/>
</dbReference>
<dbReference type="SUPFAM" id="SSF81837">
    <property type="entry name" value="BEACH domain"/>
    <property type="match status" value="1"/>
</dbReference>
<dbReference type="InterPro" id="IPR036322">
    <property type="entry name" value="WD40_repeat_dom_sf"/>
</dbReference>
<dbReference type="AlphaFoldDB" id="A0A151Z7M5"/>
<dbReference type="InterPro" id="IPR036372">
    <property type="entry name" value="BEACH_dom_sf"/>
</dbReference>
<accession>A0A151Z7M5</accession>
<dbReference type="PROSITE" id="PS51783">
    <property type="entry name" value="PH_BEACH"/>
    <property type="match status" value="1"/>
</dbReference>
<dbReference type="Gene3D" id="2.130.10.10">
    <property type="entry name" value="YVTN repeat-like/Quinoprotein amine dehydrogenase"/>
    <property type="match status" value="2"/>
</dbReference>
<evidence type="ECO:0000259" key="6">
    <source>
        <dbReference type="PROSITE" id="PS51783"/>
    </source>
</evidence>
<comment type="caution">
    <text evidence="7">The sequence shown here is derived from an EMBL/GenBank/DDBJ whole genome shotgun (WGS) entry which is preliminary data.</text>
</comment>
<name>A0A151Z7M5_TIELA</name>
<dbReference type="PANTHER" id="PTHR13743:SF123">
    <property type="entry name" value="PROTEIN FAN"/>
    <property type="match status" value="1"/>
</dbReference>
<dbReference type="PANTHER" id="PTHR13743">
    <property type="entry name" value="BEIGE/BEACH-RELATED"/>
    <property type="match status" value="1"/>
</dbReference>
<dbReference type="SMART" id="SM01026">
    <property type="entry name" value="Beach"/>
    <property type="match status" value="1"/>
</dbReference>
<dbReference type="SMART" id="SM00320">
    <property type="entry name" value="WD40"/>
    <property type="match status" value="7"/>
</dbReference>
<keyword evidence="8" id="KW-1185">Reference proteome</keyword>
<sequence>MFTVNKPKLRFNLILMDEGEYYFDDYSATLYPPGLSEEESWYKRVKGRILVCSSSIFFEPDEMKLPIMKFPFREVSSIEKLQTSISPSQMSPTSRLLSNPNQQQSLLSSKADIFTIQTNQVIEMKENNNNKPYIFKKYNNLKFKFSLNYVALLPILENMKELLKFSRQEKTDHENVIKAIIEERESKLHFDLSLLVDINEKNILEVHCSKISPLVENPGRLLLTNERLYFMAMNNIEEKSNQEYHLSAISKILKRRHSLREIGLELFFSDQSSLFFKFKTGFLRNQVYDVLIQHLCPQAQNSLNEQKTHLLKWQNGVISNYEYLMYLNTLAGRTFNDLTQYPVFPWVVSDYTSLELDLNNPGTFRDLTKPMGALNPQRLATLVDRYNQMPSDQPRFLYGTHYSAPAYVLYYLVRQAPEYMLRLQNGRFDSPNRMFNSIEETWSSVCNSSSDVKELIPEFYKPDNPNNNQNDHELKCGEFLINSEKLDLGTRQDGKVINDIVLPPWANNSPEEFIATLRKALESEYVSQNLNHWIDLIFGYKQTGDEAVKANNLFYPLTYEGAVDIESISDPFERESLEAQINEFGQTPKQLFKNPHPPKLPQNLRNQNIVIDQFDDFSNSNNNSNNNNNSNISNSSEISNTNIELPNIGNNNTLEDQVTWGSLLNLKQVNNIKSHKDKISSLILSSKADIIYSVSHDSLLKIYSLKDQKQIRSLNLCNMALSSLQLSKDEKHIVIGSWDNHIYIYSVGNGSCSSSTSGHTDAVSCLKLWNSILVTGSWDSSVKIWRIQKIGNGIQVEKSPIADFIESESEIKSVEISPNGMLCVAGSNDGTLLFFDLISLSMVKRLHLFDDEITSIRFTPDGSRIIASSVDGNLKLIGIEGQEIFSFSLYQEVHCLDTDGSTLIIGCEDGIRLWSLTTGNELTSNYSTFLDSTKSEPISSIHVSMVNNRPMILTGSTNGNISIYQ</sequence>
<dbReference type="CDD" id="cd00200">
    <property type="entry name" value="WD40"/>
    <property type="match status" value="1"/>
</dbReference>
<evidence type="ECO:0000256" key="1">
    <source>
        <dbReference type="ARBA" id="ARBA00022574"/>
    </source>
</evidence>
<dbReference type="InterPro" id="IPR001680">
    <property type="entry name" value="WD40_rpt"/>
</dbReference>
<keyword evidence="1 3" id="KW-0853">WD repeat</keyword>
<feature type="repeat" description="WD" evidence="3">
    <location>
        <begin position="756"/>
        <end position="788"/>
    </location>
</feature>
<dbReference type="EMBL" id="LODT01000037">
    <property type="protein sequence ID" value="KYQ89935.1"/>
    <property type="molecule type" value="Genomic_DNA"/>
</dbReference>
<dbReference type="OrthoDB" id="26681at2759"/>
<evidence type="ECO:0000256" key="4">
    <source>
        <dbReference type="SAM" id="MobiDB-lite"/>
    </source>
</evidence>
<dbReference type="Gene3D" id="1.10.1540.10">
    <property type="entry name" value="BEACH domain"/>
    <property type="match status" value="1"/>
</dbReference>
<proteinExistence type="predicted"/>
<feature type="repeat" description="WD" evidence="3">
    <location>
        <begin position="672"/>
        <end position="713"/>
    </location>
</feature>
<dbReference type="Pfam" id="PF02138">
    <property type="entry name" value="Beach"/>
    <property type="match status" value="1"/>
</dbReference>
<dbReference type="InParanoid" id="A0A151Z7M5"/>
<feature type="region of interest" description="Disordered" evidence="4">
    <location>
        <begin position="615"/>
        <end position="635"/>
    </location>
</feature>
<gene>
    <name evidence="7" type="ORF">DLAC_08506</name>
</gene>
<feature type="compositionally biased region" description="Low complexity" evidence="4">
    <location>
        <begin position="618"/>
        <end position="635"/>
    </location>
</feature>
<evidence type="ECO:0000313" key="8">
    <source>
        <dbReference type="Proteomes" id="UP000076078"/>
    </source>
</evidence>
<dbReference type="FunFam" id="1.10.1540.10:FF:000001">
    <property type="entry name" value="neurobeachin isoform X1"/>
    <property type="match status" value="1"/>
</dbReference>
<dbReference type="Proteomes" id="UP000076078">
    <property type="component" value="Unassembled WGS sequence"/>
</dbReference>
<dbReference type="InterPro" id="IPR000409">
    <property type="entry name" value="BEACH_dom"/>
</dbReference>
<dbReference type="FunCoup" id="A0A151Z7M5">
    <property type="interactions" value="161"/>
</dbReference>